<keyword evidence="3" id="KW-1185">Reference proteome</keyword>
<organism evidence="2 3">
    <name type="scientific">Gigaspora margarita</name>
    <dbReference type="NCBI Taxonomy" id="4874"/>
    <lineage>
        <taxon>Eukaryota</taxon>
        <taxon>Fungi</taxon>
        <taxon>Fungi incertae sedis</taxon>
        <taxon>Mucoromycota</taxon>
        <taxon>Glomeromycotina</taxon>
        <taxon>Glomeromycetes</taxon>
        <taxon>Diversisporales</taxon>
        <taxon>Gigasporaceae</taxon>
        <taxon>Gigaspora</taxon>
    </lineage>
</organism>
<name>A0ABN7X594_GIGMA</name>
<dbReference type="Proteomes" id="UP000789901">
    <property type="component" value="Unassembled WGS sequence"/>
</dbReference>
<comment type="caution">
    <text evidence="2">The sequence shown here is derived from an EMBL/GenBank/DDBJ whole genome shotgun (WGS) entry which is preliminary data.</text>
</comment>
<dbReference type="EMBL" id="CAJVQB010082591">
    <property type="protein sequence ID" value="CAG8846225.1"/>
    <property type="molecule type" value="Genomic_DNA"/>
</dbReference>
<proteinExistence type="predicted"/>
<evidence type="ECO:0000313" key="3">
    <source>
        <dbReference type="Proteomes" id="UP000789901"/>
    </source>
</evidence>
<accession>A0ABN7X594</accession>
<feature type="region of interest" description="Disordered" evidence="1">
    <location>
        <begin position="43"/>
        <end position="75"/>
    </location>
</feature>
<feature type="non-terminal residue" evidence="2">
    <location>
        <position position="1"/>
    </location>
</feature>
<evidence type="ECO:0000256" key="1">
    <source>
        <dbReference type="SAM" id="MobiDB-lite"/>
    </source>
</evidence>
<evidence type="ECO:0000313" key="2">
    <source>
        <dbReference type="EMBL" id="CAG8846225.1"/>
    </source>
</evidence>
<protein>
    <submittedName>
        <fullName evidence="2">1309_t:CDS:1</fullName>
    </submittedName>
</protein>
<reference evidence="2 3" key="1">
    <citation type="submission" date="2021-06" db="EMBL/GenBank/DDBJ databases">
        <authorList>
            <person name="Kallberg Y."/>
            <person name="Tangrot J."/>
            <person name="Rosling A."/>
        </authorList>
    </citation>
    <scope>NUCLEOTIDE SEQUENCE [LARGE SCALE GENOMIC DNA]</scope>
    <source>
        <strain evidence="2 3">120-4 pot B 10/14</strain>
    </source>
</reference>
<gene>
    <name evidence="2" type="ORF">GMARGA_LOCUS38060</name>
</gene>
<sequence length="105" mass="12029">TSYPQDTENESMKTKISKITLTNYRIALAKEKQNLAYKKICYKPKSTNNNDTSNDQKNDNQTKRRARTPIPVNNDDVTVLTRKKTKVLTLVNNTLITQLTIPKSD</sequence>
<feature type="non-terminal residue" evidence="2">
    <location>
        <position position="105"/>
    </location>
</feature>